<dbReference type="GO" id="GO:0000786">
    <property type="term" value="C:nucleosome"/>
    <property type="evidence" value="ECO:0007669"/>
    <property type="project" value="InterPro"/>
</dbReference>
<dbReference type="SUPFAM" id="SSF46785">
    <property type="entry name" value="Winged helix' DNA-binding domain"/>
    <property type="match status" value="1"/>
</dbReference>
<name>A7RVB4_NEMVE</name>
<organism evidence="2 3">
    <name type="scientific">Nematostella vectensis</name>
    <name type="common">Starlet sea anemone</name>
    <dbReference type="NCBI Taxonomy" id="45351"/>
    <lineage>
        <taxon>Eukaryota</taxon>
        <taxon>Metazoa</taxon>
        <taxon>Cnidaria</taxon>
        <taxon>Anthozoa</taxon>
        <taxon>Hexacorallia</taxon>
        <taxon>Actiniaria</taxon>
        <taxon>Edwardsiidae</taxon>
        <taxon>Nematostella</taxon>
    </lineage>
</organism>
<keyword evidence="3" id="KW-1185">Reference proteome</keyword>
<accession>A7RVB4</accession>
<proteinExistence type="predicted"/>
<dbReference type="AlphaFoldDB" id="A7RVB4"/>
<dbReference type="PROSITE" id="PS51504">
    <property type="entry name" value="H15"/>
    <property type="match status" value="1"/>
</dbReference>
<sequence length="141" mass="16349">MMKTQEERYVELVYRAVRELQEYHSSVSRQKIVENVQSACRRGKNVIRLAKLAIIKAVEVGLIIRTSGSGLNGSFIINKKKISPDWDFERTMVQQRRVEPVRILVREAGKEPRKKSDKETHYFLENGTKNFGFILPRAVES</sequence>
<evidence type="ECO:0000313" key="2">
    <source>
        <dbReference type="EMBL" id="EDO44542.1"/>
    </source>
</evidence>
<dbReference type="Gene3D" id="1.10.10.10">
    <property type="entry name" value="Winged helix-like DNA-binding domain superfamily/Winged helix DNA-binding domain"/>
    <property type="match status" value="1"/>
</dbReference>
<dbReference type="EMBL" id="DS469543">
    <property type="protein sequence ID" value="EDO44542.1"/>
    <property type="molecule type" value="Genomic_DNA"/>
</dbReference>
<dbReference type="InterPro" id="IPR005818">
    <property type="entry name" value="Histone_H1/H5_H15"/>
</dbReference>
<dbReference type="Proteomes" id="UP000001593">
    <property type="component" value="Unassembled WGS sequence"/>
</dbReference>
<evidence type="ECO:0000259" key="1">
    <source>
        <dbReference type="PROSITE" id="PS51504"/>
    </source>
</evidence>
<dbReference type="GO" id="GO:0006334">
    <property type="term" value="P:nucleosome assembly"/>
    <property type="evidence" value="ECO:0007669"/>
    <property type="project" value="InterPro"/>
</dbReference>
<dbReference type="HOGENOM" id="CLU_1827607_0_0_1"/>
<evidence type="ECO:0000313" key="3">
    <source>
        <dbReference type="Proteomes" id="UP000001593"/>
    </source>
</evidence>
<feature type="domain" description="H15" evidence="1">
    <location>
        <begin position="5"/>
        <end position="79"/>
    </location>
</feature>
<dbReference type="InterPro" id="IPR036388">
    <property type="entry name" value="WH-like_DNA-bd_sf"/>
</dbReference>
<gene>
    <name evidence="2" type="ORF">NEMVEDRAFT_v1g240941</name>
</gene>
<dbReference type="Pfam" id="PF00538">
    <property type="entry name" value="Linker_histone"/>
    <property type="match status" value="1"/>
</dbReference>
<protein>
    <recommendedName>
        <fullName evidence="1">H15 domain-containing protein</fullName>
    </recommendedName>
</protein>
<dbReference type="GO" id="GO:0003677">
    <property type="term" value="F:DNA binding"/>
    <property type="evidence" value="ECO:0007669"/>
    <property type="project" value="InterPro"/>
</dbReference>
<dbReference type="InterPro" id="IPR036390">
    <property type="entry name" value="WH_DNA-bd_sf"/>
</dbReference>
<reference evidence="2 3" key="1">
    <citation type="journal article" date="2007" name="Science">
        <title>Sea anemone genome reveals ancestral eumetazoan gene repertoire and genomic organization.</title>
        <authorList>
            <person name="Putnam N.H."/>
            <person name="Srivastava M."/>
            <person name="Hellsten U."/>
            <person name="Dirks B."/>
            <person name="Chapman J."/>
            <person name="Salamov A."/>
            <person name="Terry A."/>
            <person name="Shapiro H."/>
            <person name="Lindquist E."/>
            <person name="Kapitonov V.V."/>
            <person name="Jurka J."/>
            <person name="Genikhovich G."/>
            <person name="Grigoriev I.V."/>
            <person name="Lucas S.M."/>
            <person name="Steele R.E."/>
            <person name="Finnerty J.R."/>
            <person name="Technau U."/>
            <person name="Martindale M.Q."/>
            <person name="Rokhsar D.S."/>
        </authorList>
    </citation>
    <scope>NUCLEOTIDE SEQUENCE [LARGE SCALE GENOMIC DNA]</scope>
    <source>
        <strain evidence="3">CH2 X CH6</strain>
    </source>
</reference>
<dbReference type="InParanoid" id="A7RVB4"/>